<organism evidence="3 4">
    <name type="scientific">Rubus argutus</name>
    <name type="common">Southern blackberry</name>
    <dbReference type="NCBI Taxonomy" id="59490"/>
    <lineage>
        <taxon>Eukaryota</taxon>
        <taxon>Viridiplantae</taxon>
        <taxon>Streptophyta</taxon>
        <taxon>Embryophyta</taxon>
        <taxon>Tracheophyta</taxon>
        <taxon>Spermatophyta</taxon>
        <taxon>Magnoliopsida</taxon>
        <taxon>eudicotyledons</taxon>
        <taxon>Gunneridae</taxon>
        <taxon>Pentapetalae</taxon>
        <taxon>rosids</taxon>
        <taxon>fabids</taxon>
        <taxon>Rosales</taxon>
        <taxon>Rosaceae</taxon>
        <taxon>Rosoideae</taxon>
        <taxon>Rosoideae incertae sedis</taxon>
        <taxon>Rubus</taxon>
    </lineage>
</organism>
<keyword evidence="1" id="KW-0732">Signal</keyword>
<protein>
    <recommendedName>
        <fullName evidence="2">Protein kinase domain-containing protein</fullName>
    </recommendedName>
</protein>
<dbReference type="PANTHER" id="PTHR47976:SF102">
    <property type="entry name" value="G-TYPE LECTIN S-RECEPTOR-LIKE SERINE_THREONINE-PROTEIN KINASE LECRK3"/>
    <property type="match status" value="1"/>
</dbReference>
<evidence type="ECO:0000313" key="3">
    <source>
        <dbReference type="EMBL" id="KAK9903682.1"/>
    </source>
</evidence>
<dbReference type="InterPro" id="IPR000719">
    <property type="entry name" value="Prot_kinase_dom"/>
</dbReference>
<dbReference type="Proteomes" id="UP001457282">
    <property type="component" value="Unassembled WGS sequence"/>
</dbReference>
<gene>
    <name evidence="3" type="ORF">M0R45_001042</name>
</gene>
<dbReference type="GO" id="GO:0005524">
    <property type="term" value="F:ATP binding"/>
    <property type="evidence" value="ECO:0007669"/>
    <property type="project" value="InterPro"/>
</dbReference>
<reference evidence="3 4" key="1">
    <citation type="journal article" date="2023" name="G3 (Bethesda)">
        <title>A chromosome-length genome assembly and annotation of blackberry (Rubus argutus, cv. 'Hillquist').</title>
        <authorList>
            <person name="Bruna T."/>
            <person name="Aryal R."/>
            <person name="Dudchenko O."/>
            <person name="Sargent D.J."/>
            <person name="Mead D."/>
            <person name="Buti M."/>
            <person name="Cavallini A."/>
            <person name="Hytonen T."/>
            <person name="Andres J."/>
            <person name="Pham M."/>
            <person name="Weisz D."/>
            <person name="Mascagni F."/>
            <person name="Usai G."/>
            <person name="Natali L."/>
            <person name="Bassil N."/>
            <person name="Fernandez G.E."/>
            <person name="Lomsadze A."/>
            <person name="Armour M."/>
            <person name="Olukolu B."/>
            <person name="Poorten T."/>
            <person name="Britton C."/>
            <person name="Davik J."/>
            <person name="Ashrafi H."/>
            <person name="Aiden E.L."/>
            <person name="Borodovsky M."/>
            <person name="Worthington M."/>
        </authorList>
    </citation>
    <scope>NUCLEOTIDE SEQUENCE [LARGE SCALE GENOMIC DNA]</scope>
    <source>
        <strain evidence="3">PI 553951</strain>
    </source>
</reference>
<evidence type="ECO:0000313" key="4">
    <source>
        <dbReference type="Proteomes" id="UP001457282"/>
    </source>
</evidence>
<feature type="domain" description="Protein kinase" evidence="2">
    <location>
        <begin position="1"/>
        <end position="134"/>
    </location>
</feature>
<dbReference type="GO" id="GO:0004672">
    <property type="term" value="F:protein kinase activity"/>
    <property type="evidence" value="ECO:0007669"/>
    <property type="project" value="InterPro"/>
</dbReference>
<dbReference type="AlphaFoldDB" id="A0AAW1VLP8"/>
<dbReference type="SUPFAM" id="SSF56112">
    <property type="entry name" value="Protein kinase-like (PK-like)"/>
    <property type="match status" value="1"/>
</dbReference>
<sequence>MMMEGQHGRQESDIALNVAQDFGLAKLLKSDQSRTYTALRGTRGYVAPEWHRNMAITVKADVYSFGVVLLEIICCRRVVNMDIPEDEITLENWVYHCLEANELDTLVKEDELDTSKLREMVFAASRMSHHCALR</sequence>
<accession>A0AAW1VLP8</accession>
<dbReference type="Gene3D" id="1.10.510.10">
    <property type="entry name" value="Transferase(Phosphotransferase) domain 1"/>
    <property type="match status" value="1"/>
</dbReference>
<proteinExistence type="predicted"/>
<dbReference type="PANTHER" id="PTHR47976">
    <property type="entry name" value="G-TYPE LECTIN S-RECEPTOR-LIKE SERINE/THREONINE-PROTEIN KINASE SD2-5"/>
    <property type="match status" value="1"/>
</dbReference>
<dbReference type="PROSITE" id="PS50011">
    <property type="entry name" value="PROTEIN_KINASE_DOM"/>
    <property type="match status" value="1"/>
</dbReference>
<name>A0AAW1VLP8_RUBAR</name>
<comment type="caution">
    <text evidence="3">The sequence shown here is derived from an EMBL/GenBank/DDBJ whole genome shotgun (WGS) entry which is preliminary data.</text>
</comment>
<dbReference type="EMBL" id="JBEDUW010000220">
    <property type="protein sequence ID" value="KAK9903682.1"/>
    <property type="molecule type" value="Genomic_DNA"/>
</dbReference>
<evidence type="ECO:0000256" key="1">
    <source>
        <dbReference type="ARBA" id="ARBA00022729"/>
    </source>
</evidence>
<dbReference type="InterPro" id="IPR011009">
    <property type="entry name" value="Kinase-like_dom_sf"/>
</dbReference>
<keyword evidence="4" id="KW-1185">Reference proteome</keyword>
<evidence type="ECO:0000259" key="2">
    <source>
        <dbReference type="PROSITE" id="PS50011"/>
    </source>
</evidence>
<dbReference type="InterPro" id="IPR051343">
    <property type="entry name" value="G-type_lectin_kinases/EP1-like"/>
</dbReference>
<dbReference type="Pfam" id="PF00069">
    <property type="entry name" value="Pkinase"/>
    <property type="match status" value="1"/>
</dbReference>